<reference evidence="10" key="1">
    <citation type="journal article" date="2014" name="Nucleic Acids Res.">
        <title>The evolutionary dynamics of variant antigen genes in Babesia reveal a history of genomic innovation underlying host-parasite interaction.</title>
        <authorList>
            <person name="Jackson A.P."/>
            <person name="Otto T.D."/>
            <person name="Darby A."/>
            <person name="Ramaprasad A."/>
            <person name="Xia D."/>
            <person name="Echaide I.E."/>
            <person name="Farber M."/>
            <person name="Gahlot S."/>
            <person name="Gamble J."/>
            <person name="Gupta D."/>
            <person name="Gupta Y."/>
            <person name="Jackson L."/>
            <person name="Malandrin L."/>
            <person name="Malas T.B."/>
            <person name="Moussa E."/>
            <person name="Nair M."/>
            <person name="Reid A.J."/>
            <person name="Sanders M."/>
            <person name="Sharma J."/>
            <person name="Tracey A."/>
            <person name="Quail M.A."/>
            <person name="Weir W."/>
            <person name="Wastling J.M."/>
            <person name="Hall N."/>
            <person name="Willadsen P."/>
            <person name="Lingelbach K."/>
            <person name="Shiels B."/>
            <person name="Tait A."/>
            <person name="Berriman M."/>
            <person name="Allred D.R."/>
            <person name="Pain A."/>
        </authorList>
    </citation>
    <scope>NUCLEOTIDE SEQUENCE [LARGE SCALE GENOMIC DNA]</scope>
    <source>
        <strain evidence="10">Bond</strain>
    </source>
</reference>
<comment type="subcellular location">
    <subcellularLocation>
        <location evidence="1">Nucleus</location>
    </subcellularLocation>
</comment>
<evidence type="ECO:0000256" key="6">
    <source>
        <dbReference type="ARBA" id="ARBA00023163"/>
    </source>
</evidence>
<dbReference type="Proteomes" id="UP000033188">
    <property type="component" value="Chromosome 3"/>
</dbReference>
<sequence>MSASPSALLLPAECAGFGDSPSLPRFIVGEGGQQKFVTYKRQDGMSKTAVNADSSNSATAATSTPVNASKPVTPTASAQRRTGKDVPSGTRRRARRSKATDSATRSPFLANGHVSDISSISSLGIDVSGSGVLSRTSSIASSKEGSTLYKSTLDRFTQPVRSNERAADHRKHAYIDSTLLDEALDAEDIAKARAELQDVDSLSLSQSHSFSTMGSAEDDDERRRRRRKCSRLQETIMRVLAKTKSDIEHLEEKIASLEEQYFYQPAETTGLVKGWDNALMGGPYCNPNSNKARKGTPPKTKQPLSHSLSLVNDHIFSLTSSTCSLSKTLTHKPE</sequence>
<evidence type="ECO:0000313" key="10">
    <source>
        <dbReference type="Proteomes" id="UP000033188"/>
    </source>
</evidence>
<comment type="similarity">
    <text evidence="2">Belongs to the EAF6 family.</text>
</comment>
<dbReference type="Pfam" id="PF09340">
    <property type="entry name" value="NuA4"/>
    <property type="match status" value="1"/>
</dbReference>
<dbReference type="RefSeq" id="XP_012768649.1">
    <property type="nucleotide sequence ID" value="XM_012913195.1"/>
</dbReference>
<organism evidence="9 10">
    <name type="scientific">Babesia bigemina</name>
    <dbReference type="NCBI Taxonomy" id="5866"/>
    <lineage>
        <taxon>Eukaryota</taxon>
        <taxon>Sar</taxon>
        <taxon>Alveolata</taxon>
        <taxon>Apicomplexa</taxon>
        <taxon>Aconoidasida</taxon>
        <taxon>Piroplasmida</taxon>
        <taxon>Babesiidae</taxon>
        <taxon>Babesia</taxon>
    </lineage>
</organism>
<protein>
    <recommendedName>
        <fullName evidence="11">Histone acetyltransferase subunit NuA4</fullName>
    </recommendedName>
</protein>
<dbReference type="InterPro" id="IPR015418">
    <property type="entry name" value="Eaf6"/>
</dbReference>
<dbReference type="GO" id="GO:0000123">
    <property type="term" value="C:histone acetyltransferase complex"/>
    <property type="evidence" value="ECO:0007669"/>
    <property type="project" value="InterPro"/>
</dbReference>
<feature type="region of interest" description="Disordered" evidence="8">
    <location>
        <begin position="41"/>
        <end position="110"/>
    </location>
</feature>
<dbReference type="GO" id="GO:0006325">
    <property type="term" value="P:chromatin organization"/>
    <property type="evidence" value="ECO:0007669"/>
    <property type="project" value="UniProtKB-KW"/>
</dbReference>
<proteinExistence type="inferred from homology"/>
<keyword evidence="3" id="KW-0156">Chromatin regulator</keyword>
<keyword evidence="7" id="KW-0539">Nucleus</keyword>
<evidence type="ECO:0000256" key="2">
    <source>
        <dbReference type="ARBA" id="ARBA00010916"/>
    </source>
</evidence>
<dbReference type="KEGG" id="bbig:BBBOND_0303670"/>
<evidence type="ECO:0008006" key="11">
    <source>
        <dbReference type="Google" id="ProtNLM"/>
    </source>
</evidence>
<keyword evidence="10" id="KW-1185">Reference proteome</keyword>
<feature type="compositionally biased region" description="Low complexity" evidence="8">
    <location>
        <begin position="48"/>
        <end position="69"/>
    </location>
</feature>
<evidence type="ECO:0000256" key="8">
    <source>
        <dbReference type="SAM" id="MobiDB-lite"/>
    </source>
</evidence>
<evidence type="ECO:0000256" key="7">
    <source>
        <dbReference type="ARBA" id="ARBA00023242"/>
    </source>
</evidence>
<name>A0A061D7E0_BABBI</name>
<accession>A0A061D7E0</accession>
<dbReference type="AlphaFoldDB" id="A0A061D7E0"/>
<dbReference type="VEuPathDB" id="PiroplasmaDB:BBBOND_0303670"/>
<feature type="compositionally biased region" description="Polar residues" evidence="8">
    <location>
        <begin position="70"/>
        <end position="80"/>
    </location>
</feature>
<feature type="region of interest" description="Disordered" evidence="8">
    <location>
        <begin position="205"/>
        <end position="228"/>
    </location>
</feature>
<evidence type="ECO:0000256" key="3">
    <source>
        <dbReference type="ARBA" id="ARBA00022853"/>
    </source>
</evidence>
<dbReference type="GeneID" id="24565004"/>
<keyword evidence="5" id="KW-0175">Coiled coil</keyword>
<evidence type="ECO:0000256" key="1">
    <source>
        <dbReference type="ARBA" id="ARBA00004123"/>
    </source>
</evidence>
<gene>
    <name evidence="9" type="ORF">BBBOND_0303670</name>
</gene>
<keyword evidence="6" id="KW-0804">Transcription</keyword>
<evidence type="ECO:0000313" key="9">
    <source>
        <dbReference type="EMBL" id="CDR96463.1"/>
    </source>
</evidence>
<dbReference type="EMBL" id="LK391709">
    <property type="protein sequence ID" value="CDR96463.1"/>
    <property type="molecule type" value="Genomic_DNA"/>
</dbReference>
<keyword evidence="4" id="KW-0805">Transcription regulation</keyword>
<evidence type="ECO:0000256" key="4">
    <source>
        <dbReference type="ARBA" id="ARBA00023015"/>
    </source>
</evidence>
<dbReference type="OrthoDB" id="366092at2759"/>
<evidence type="ECO:0000256" key="5">
    <source>
        <dbReference type="ARBA" id="ARBA00023054"/>
    </source>
</evidence>
<dbReference type="GO" id="GO:0005634">
    <property type="term" value="C:nucleus"/>
    <property type="evidence" value="ECO:0007669"/>
    <property type="project" value="UniProtKB-SubCell"/>
</dbReference>